<gene>
    <name evidence="2" type="ordered locus">amb1459</name>
</gene>
<keyword evidence="3" id="KW-1185">Reference proteome</keyword>
<evidence type="ECO:0000313" key="2">
    <source>
        <dbReference type="EMBL" id="BAE50263.1"/>
    </source>
</evidence>
<evidence type="ECO:0000313" key="3">
    <source>
        <dbReference type="Proteomes" id="UP000007058"/>
    </source>
</evidence>
<dbReference type="SUPFAM" id="SSF88874">
    <property type="entry name" value="Receptor-binding domain of short tail fibre protein gp12"/>
    <property type="match status" value="1"/>
</dbReference>
<dbReference type="Gene3D" id="3.90.1340.10">
    <property type="entry name" value="Phage tail collar domain"/>
    <property type="match status" value="1"/>
</dbReference>
<feature type="domain" description="Phage tail collar" evidence="1">
    <location>
        <begin position="6"/>
        <end position="61"/>
    </location>
</feature>
<dbReference type="RefSeq" id="WP_011383869.1">
    <property type="nucleotide sequence ID" value="NC_007626.1"/>
</dbReference>
<dbReference type="HOGENOM" id="CLU_087872_1_1_5"/>
<dbReference type="Pfam" id="PF07484">
    <property type="entry name" value="Collar"/>
    <property type="match status" value="1"/>
</dbReference>
<dbReference type="InterPro" id="IPR011083">
    <property type="entry name" value="Phage_tail_collar_dom"/>
</dbReference>
<organism evidence="2 3">
    <name type="scientific">Paramagnetospirillum magneticum (strain ATCC 700264 / AMB-1)</name>
    <name type="common">Magnetospirillum magneticum</name>
    <dbReference type="NCBI Taxonomy" id="342108"/>
    <lineage>
        <taxon>Bacteria</taxon>
        <taxon>Pseudomonadati</taxon>
        <taxon>Pseudomonadota</taxon>
        <taxon>Alphaproteobacteria</taxon>
        <taxon>Rhodospirillales</taxon>
        <taxon>Magnetospirillaceae</taxon>
        <taxon>Paramagnetospirillum</taxon>
    </lineage>
</organism>
<dbReference type="Proteomes" id="UP000007058">
    <property type="component" value="Chromosome"/>
</dbReference>
<proteinExistence type="predicted"/>
<dbReference type="STRING" id="342108.amb1459"/>
<dbReference type="EMBL" id="AP007255">
    <property type="protein sequence ID" value="BAE50263.1"/>
    <property type="molecule type" value="Genomic_DNA"/>
</dbReference>
<name>Q2W7B2_PARM1</name>
<protein>
    <submittedName>
        <fullName evidence="2">Microcystin-dependent protein</fullName>
    </submittedName>
</protein>
<sequence>MDSYLGQIILFSGSYAPVNWAVCDGHQLSVSQYPALFSLLGTQFGGNGTTTFGLPDLRSRLAMGFGTGHVDPKASNSAPLTPYGFATNGGVETVTLTQAQIPPHTHTLNASGDPVVSPNPSGGVPASFTDGTHVAYFDTPNPIPSGMTITPKQLGASMVTTAGASQPHENRMPYLGLMYIIRIEGGIFPTKG</sequence>
<dbReference type="KEGG" id="mag:amb1459"/>
<dbReference type="InterPro" id="IPR037053">
    <property type="entry name" value="Phage_tail_collar_dom_sf"/>
</dbReference>
<reference evidence="2 3" key="1">
    <citation type="journal article" date="2005" name="DNA Res.">
        <title>Complete genome sequence of the facultative anaerobic magnetotactic bacterium Magnetospirillum sp. strain AMB-1.</title>
        <authorList>
            <person name="Matsunaga T."/>
            <person name="Okamura Y."/>
            <person name="Fukuda Y."/>
            <person name="Wahyudi A.T."/>
            <person name="Murase Y."/>
            <person name="Takeyama H."/>
        </authorList>
    </citation>
    <scope>NUCLEOTIDE SEQUENCE [LARGE SCALE GENOMIC DNA]</scope>
    <source>
        <strain evidence="3">ATCC 700264 / AMB-1</strain>
    </source>
</reference>
<dbReference type="AlphaFoldDB" id="Q2W7B2"/>
<evidence type="ECO:0000259" key="1">
    <source>
        <dbReference type="Pfam" id="PF07484"/>
    </source>
</evidence>
<accession>Q2W7B2</accession>